<dbReference type="PANTHER" id="PTHR43259:SF1">
    <property type="entry name" value="N-ACETYLTRANSFERASE DOMAIN-CONTAINING PROTEIN"/>
    <property type="match status" value="1"/>
</dbReference>
<sequence>MVSIDRFQAVKESELKILERWFENEDTRRRMDGMLPLDEWYARVNKDKHDTVIMAYDGQLPAGMVVIEFGEKRTYIGLIVNPLYRLQGYGKRILQKLMTEPDFTSVREWVACIEEDNRISLACFQAAGFTLEDTEPDEDGFLTGLSRKVCKLF</sequence>
<feature type="domain" description="N-acetyltransferase" evidence="1">
    <location>
        <begin position="8"/>
        <end position="148"/>
    </location>
</feature>
<dbReference type="Proteomes" id="UP001229422">
    <property type="component" value="Chromosome"/>
</dbReference>
<gene>
    <name evidence="2" type="primary">yfmK</name>
    <name evidence="2" type="ORF">QL281_16570</name>
</gene>
<keyword evidence="2" id="KW-0808">Transferase</keyword>
<dbReference type="InterPro" id="IPR016181">
    <property type="entry name" value="Acyl_CoA_acyltransferase"/>
</dbReference>
<dbReference type="PROSITE" id="PS51186">
    <property type="entry name" value="GNAT"/>
    <property type="match status" value="1"/>
</dbReference>
<dbReference type="Gene3D" id="3.40.630.30">
    <property type="match status" value="1"/>
</dbReference>
<evidence type="ECO:0000313" key="2">
    <source>
        <dbReference type="EMBL" id="WHM20427.1"/>
    </source>
</evidence>
<dbReference type="AlphaFoldDB" id="A0AAQ3EKW6"/>
<keyword evidence="2" id="KW-0012">Acyltransferase</keyword>
<dbReference type="InterPro" id="IPR000182">
    <property type="entry name" value="GNAT_dom"/>
</dbReference>
<name>A0AAQ3EKW6_BACIU</name>
<evidence type="ECO:0000259" key="1">
    <source>
        <dbReference type="PROSITE" id="PS51186"/>
    </source>
</evidence>
<dbReference type="Pfam" id="PF00583">
    <property type="entry name" value="Acetyltransf_1"/>
    <property type="match status" value="1"/>
</dbReference>
<proteinExistence type="predicted"/>
<dbReference type="RefSeq" id="WP_144459494.1">
    <property type="nucleotide sequence ID" value="NZ_CP061870.1"/>
</dbReference>
<accession>A0AAQ3EKW6</accession>
<dbReference type="EC" id="2.3.1.-" evidence="2"/>
<reference evidence="2" key="1">
    <citation type="submission" date="2023-05" db="EMBL/GenBank/DDBJ databases">
        <title>Complete genome sequence of Bacillus subtilis SRCM117797 isolated from Soybean paste.</title>
        <authorList>
            <person name="Abraha H.B."/>
            <person name="Kim K.-P."/>
            <person name="Ryu M.-S."/>
            <person name="Jeong D.-Y."/>
        </authorList>
    </citation>
    <scope>NUCLEOTIDE SEQUENCE</scope>
    <source>
        <strain evidence="2">SRCM117797</strain>
    </source>
</reference>
<dbReference type="GO" id="GO:0016747">
    <property type="term" value="F:acyltransferase activity, transferring groups other than amino-acyl groups"/>
    <property type="evidence" value="ECO:0007669"/>
    <property type="project" value="InterPro"/>
</dbReference>
<dbReference type="PANTHER" id="PTHR43259">
    <property type="entry name" value="SPT10P"/>
    <property type="match status" value="1"/>
</dbReference>
<dbReference type="CDD" id="cd04301">
    <property type="entry name" value="NAT_SF"/>
    <property type="match status" value="1"/>
</dbReference>
<protein>
    <submittedName>
        <fullName evidence="2">GNAT family N-acetyltransferase</fullName>
        <ecNumber evidence="2">2.3.1.-</ecNumber>
    </submittedName>
</protein>
<organism evidence="2 3">
    <name type="scientific">Bacillus subtilis</name>
    <dbReference type="NCBI Taxonomy" id="1423"/>
    <lineage>
        <taxon>Bacteria</taxon>
        <taxon>Bacillati</taxon>
        <taxon>Bacillota</taxon>
        <taxon>Bacilli</taxon>
        <taxon>Bacillales</taxon>
        <taxon>Bacillaceae</taxon>
        <taxon>Bacillus</taxon>
    </lineage>
</organism>
<evidence type="ECO:0000313" key="3">
    <source>
        <dbReference type="Proteomes" id="UP001229422"/>
    </source>
</evidence>
<dbReference type="InterPro" id="IPR052829">
    <property type="entry name" value="N-acetyltransferase_domain"/>
</dbReference>
<dbReference type="EMBL" id="CP125292">
    <property type="protein sequence ID" value="WHM20427.1"/>
    <property type="molecule type" value="Genomic_DNA"/>
</dbReference>
<dbReference type="SUPFAM" id="SSF55729">
    <property type="entry name" value="Acyl-CoA N-acyltransferases (Nat)"/>
    <property type="match status" value="1"/>
</dbReference>